<dbReference type="InterPro" id="IPR000835">
    <property type="entry name" value="HTH_MarR-typ"/>
</dbReference>
<dbReference type="PROSITE" id="PS01117">
    <property type="entry name" value="HTH_MARR_1"/>
    <property type="match status" value="1"/>
</dbReference>
<dbReference type="PRINTS" id="PR00598">
    <property type="entry name" value="HTHMARR"/>
</dbReference>
<protein>
    <submittedName>
        <fullName evidence="5">Transcriptional regulator, MarR family protein</fullName>
    </submittedName>
</protein>
<dbReference type="PROSITE" id="PS50995">
    <property type="entry name" value="HTH_MARR_2"/>
    <property type="match status" value="1"/>
</dbReference>
<dbReference type="GO" id="GO:0003677">
    <property type="term" value="F:DNA binding"/>
    <property type="evidence" value="ECO:0007669"/>
    <property type="project" value="UniProtKB-KW"/>
</dbReference>
<sequence length="138" mass="15692">MNKELTPQDCIFHLLVKASKAGNRCWKQATADLGLTAVQGKVLNFMHNCGEITASELSKEVAIDNATLTGLLDRLEALELLERHTKSDDRRAILIRLTDQGQTLAEELYQRWQPANEQFLENFSDAETAMLRDMLKRF</sequence>
<dbReference type="AlphaFoldDB" id="A0A7U8C2K0"/>
<dbReference type="SMART" id="SM00347">
    <property type="entry name" value="HTH_MARR"/>
    <property type="match status" value="1"/>
</dbReference>
<evidence type="ECO:0000313" key="5">
    <source>
        <dbReference type="EMBL" id="EAR60318.1"/>
    </source>
</evidence>
<proteinExistence type="predicted"/>
<dbReference type="PANTHER" id="PTHR33164:SF87">
    <property type="entry name" value="MULTIPLE ANTIBIOTIC RESISTANCE PROTEIN MARR"/>
    <property type="match status" value="1"/>
</dbReference>
<dbReference type="SUPFAM" id="SSF46785">
    <property type="entry name" value="Winged helix' DNA-binding domain"/>
    <property type="match status" value="1"/>
</dbReference>
<dbReference type="InterPro" id="IPR023187">
    <property type="entry name" value="Tscrpt_reg_MarR-type_CS"/>
</dbReference>
<organism evidence="5 6">
    <name type="scientific">Neptuniibacter caesariensis</name>
    <dbReference type="NCBI Taxonomy" id="207954"/>
    <lineage>
        <taxon>Bacteria</taxon>
        <taxon>Pseudomonadati</taxon>
        <taxon>Pseudomonadota</taxon>
        <taxon>Gammaproteobacteria</taxon>
        <taxon>Oceanospirillales</taxon>
        <taxon>Oceanospirillaceae</taxon>
        <taxon>Neptuniibacter</taxon>
    </lineage>
</organism>
<dbReference type="Pfam" id="PF01047">
    <property type="entry name" value="MarR"/>
    <property type="match status" value="1"/>
</dbReference>
<keyword evidence="6" id="KW-1185">Reference proteome</keyword>
<dbReference type="InterPro" id="IPR039422">
    <property type="entry name" value="MarR/SlyA-like"/>
</dbReference>
<dbReference type="OrthoDB" id="32523at2"/>
<dbReference type="GO" id="GO:0003700">
    <property type="term" value="F:DNA-binding transcription factor activity"/>
    <property type="evidence" value="ECO:0007669"/>
    <property type="project" value="InterPro"/>
</dbReference>
<dbReference type="Gene3D" id="1.10.10.10">
    <property type="entry name" value="Winged helix-like DNA-binding domain superfamily/Winged helix DNA-binding domain"/>
    <property type="match status" value="1"/>
</dbReference>
<evidence type="ECO:0000256" key="3">
    <source>
        <dbReference type="ARBA" id="ARBA00023163"/>
    </source>
</evidence>
<reference evidence="5 6" key="1">
    <citation type="submission" date="2006-02" db="EMBL/GenBank/DDBJ databases">
        <authorList>
            <person name="Pinhassi J."/>
            <person name="Pedros-Alio C."/>
            <person name="Ferriera S."/>
            <person name="Johnson J."/>
            <person name="Kravitz S."/>
            <person name="Halpern A."/>
            <person name="Remington K."/>
            <person name="Beeson K."/>
            <person name="Tran B."/>
            <person name="Rogers Y.-H."/>
            <person name="Friedman R."/>
            <person name="Venter J.C."/>
        </authorList>
    </citation>
    <scope>NUCLEOTIDE SEQUENCE [LARGE SCALE GENOMIC DNA]</scope>
    <source>
        <strain evidence="5 6">MED92</strain>
    </source>
</reference>
<evidence type="ECO:0000313" key="6">
    <source>
        <dbReference type="Proteomes" id="UP000002171"/>
    </source>
</evidence>
<keyword evidence="2" id="KW-0238">DNA-binding</keyword>
<dbReference type="InterPro" id="IPR036390">
    <property type="entry name" value="WH_DNA-bd_sf"/>
</dbReference>
<name>A0A7U8C2K0_NEPCE</name>
<evidence type="ECO:0000256" key="1">
    <source>
        <dbReference type="ARBA" id="ARBA00023015"/>
    </source>
</evidence>
<feature type="domain" description="HTH marR-type" evidence="4">
    <location>
        <begin position="8"/>
        <end position="138"/>
    </location>
</feature>
<dbReference type="EMBL" id="AAOW01000019">
    <property type="protein sequence ID" value="EAR60318.1"/>
    <property type="molecule type" value="Genomic_DNA"/>
</dbReference>
<keyword evidence="1" id="KW-0805">Transcription regulation</keyword>
<dbReference type="Proteomes" id="UP000002171">
    <property type="component" value="Unassembled WGS sequence"/>
</dbReference>
<evidence type="ECO:0000259" key="4">
    <source>
        <dbReference type="PROSITE" id="PS50995"/>
    </source>
</evidence>
<keyword evidence="3" id="KW-0804">Transcription</keyword>
<dbReference type="GO" id="GO:0006950">
    <property type="term" value="P:response to stress"/>
    <property type="evidence" value="ECO:0007669"/>
    <property type="project" value="TreeGrafter"/>
</dbReference>
<dbReference type="PANTHER" id="PTHR33164">
    <property type="entry name" value="TRANSCRIPTIONAL REGULATOR, MARR FAMILY"/>
    <property type="match status" value="1"/>
</dbReference>
<comment type="caution">
    <text evidence="5">The sequence shown here is derived from an EMBL/GenBank/DDBJ whole genome shotgun (WGS) entry which is preliminary data.</text>
</comment>
<accession>A0A7U8C2K0</accession>
<dbReference type="RefSeq" id="WP_007022926.1">
    <property type="nucleotide sequence ID" value="NZ_CH724128.1"/>
</dbReference>
<gene>
    <name evidence="5" type="ORF">MED92_00270</name>
</gene>
<dbReference type="InterPro" id="IPR036388">
    <property type="entry name" value="WH-like_DNA-bd_sf"/>
</dbReference>
<evidence type="ECO:0000256" key="2">
    <source>
        <dbReference type="ARBA" id="ARBA00023125"/>
    </source>
</evidence>